<dbReference type="PANTHER" id="PTHR39450">
    <property type="entry name" value="MOLYBDOPTERIN OXIDOREDUCTASE, 4FE-4S CLUSTER-BINDING SUBUNIT"/>
    <property type="match status" value="1"/>
</dbReference>
<dbReference type="Pfam" id="PF07892">
    <property type="entry name" value="DUF1667"/>
    <property type="match status" value="1"/>
</dbReference>
<protein>
    <recommendedName>
        <fullName evidence="2">4Fe-4S Mo/W bis-MGD-type domain-containing protein</fullName>
    </recommendedName>
</protein>
<dbReference type="GeneID" id="89565971"/>
<organism evidence="1">
    <name type="scientific">Intestinibacter bartlettii</name>
    <dbReference type="NCBI Taxonomy" id="261299"/>
    <lineage>
        <taxon>Bacteria</taxon>
        <taxon>Bacillati</taxon>
        <taxon>Bacillota</taxon>
        <taxon>Clostridia</taxon>
        <taxon>Peptostreptococcales</taxon>
        <taxon>Peptostreptococcaceae</taxon>
        <taxon>Intestinibacter</taxon>
    </lineage>
</organism>
<evidence type="ECO:0008006" key="2">
    <source>
        <dbReference type="Google" id="ProtNLM"/>
    </source>
</evidence>
<dbReference type="SUPFAM" id="SSF160148">
    <property type="entry name" value="CPE0013-like"/>
    <property type="match status" value="1"/>
</dbReference>
<dbReference type="PANTHER" id="PTHR39450:SF1">
    <property type="entry name" value="DUF1667 DOMAIN-CONTAINING PROTEIN"/>
    <property type="match status" value="1"/>
</dbReference>
<proteinExistence type="predicted"/>
<dbReference type="EMBL" id="CACRUE010000026">
    <property type="protein sequence ID" value="VYU09333.1"/>
    <property type="molecule type" value="Genomic_DNA"/>
</dbReference>
<evidence type="ECO:0000313" key="1">
    <source>
        <dbReference type="EMBL" id="VYU09333.1"/>
    </source>
</evidence>
<dbReference type="InterPro" id="IPR036593">
    <property type="entry name" value="CPE0013-like_sf"/>
</dbReference>
<dbReference type="Gene3D" id="3.10.530.10">
    <property type="entry name" value="CPE0013-like"/>
    <property type="match status" value="1"/>
</dbReference>
<accession>A0A6N3C8I8</accession>
<dbReference type="AlphaFoldDB" id="A0A6N3C8I8"/>
<dbReference type="RefSeq" id="WP_007286243.1">
    <property type="nucleotide sequence ID" value="NZ_CACRUE010000026.1"/>
</dbReference>
<reference evidence="1" key="1">
    <citation type="submission" date="2019-11" db="EMBL/GenBank/DDBJ databases">
        <authorList>
            <person name="Feng L."/>
        </authorList>
    </citation>
    <scope>NUCLEOTIDE SEQUENCE</scope>
    <source>
        <strain evidence="1">IbartlettiiLFYP30</strain>
    </source>
</reference>
<sequence length="130" mass="14237">MEALKVEEKLDNIELVCIGCPLGCNLSVQLRGAEVIDINGNTCKKGAEYARKEVTNPTRIVTSLVRVKNGNMAVVSVKTKEDIPKSKIDDCVKELKNIEVEAPIKIGDVILSNIAKTGIDVIATRNIYKR</sequence>
<dbReference type="InterPro" id="IPR012460">
    <property type="entry name" value="DUF1667"/>
</dbReference>
<dbReference type="SUPFAM" id="SSF53706">
    <property type="entry name" value="Formate dehydrogenase/DMSO reductase, domains 1-3"/>
    <property type="match status" value="1"/>
</dbReference>
<name>A0A6N3C8I8_9FIRM</name>
<gene>
    <name evidence="1" type="ORF">IBLFYP30_01720</name>
</gene>